<feature type="compositionally biased region" description="Acidic residues" evidence="1">
    <location>
        <begin position="137"/>
        <end position="159"/>
    </location>
</feature>
<dbReference type="RefSeq" id="XP_056553503.1">
    <property type="nucleotide sequence ID" value="XM_056701440.1"/>
</dbReference>
<feature type="compositionally biased region" description="Polar residues" evidence="1">
    <location>
        <begin position="23"/>
        <end position="42"/>
    </location>
</feature>
<evidence type="ECO:0000313" key="3">
    <source>
        <dbReference type="Proteomes" id="UP001147782"/>
    </source>
</evidence>
<protein>
    <submittedName>
        <fullName evidence="2">Uncharacterized protein</fullName>
    </submittedName>
</protein>
<organism evidence="2 3">
    <name type="scientific">Penicillium cataractarum</name>
    <dbReference type="NCBI Taxonomy" id="2100454"/>
    <lineage>
        <taxon>Eukaryota</taxon>
        <taxon>Fungi</taxon>
        <taxon>Dikarya</taxon>
        <taxon>Ascomycota</taxon>
        <taxon>Pezizomycotina</taxon>
        <taxon>Eurotiomycetes</taxon>
        <taxon>Eurotiomycetidae</taxon>
        <taxon>Eurotiales</taxon>
        <taxon>Aspergillaceae</taxon>
        <taxon>Penicillium</taxon>
    </lineage>
</organism>
<reference evidence="2" key="2">
    <citation type="journal article" date="2023" name="IMA Fungus">
        <title>Comparative genomic study of the Penicillium genus elucidates a diverse pangenome and 15 lateral gene transfer events.</title>
        <authorList>
            <person name="Petersen C."/>
            <person name="Sorensen T."/>
            <person name="Nielsen M.R."/>
            <person name="Sondergaard T.E."/>
            <person name="Sorensen J.L."/>
            <person name="Fitzpatrick D.A."/>
            <person name="Frisvad J.C."/>
            <person name="Nielsen K.L."/>
        </authorList>
    </citation>
    <scope>NUCLEOTIDE SEQUENCE</scope>
    <source>
        <strain evidence="2">IBT 29864</strain>
    </source>
</reference>
<feature type="compositionally biased region" description="Polar residues" evidence="1">
    <location>
        <begin position="255"/>
        <end position="265"/>
    </location>
</feature>
<evidence type="ECO:0000313" key="2">
    <source>
        <dbReference type="EMBL" id="KAJ5368761.1"/>
    </source>
</evidence>
<feature type="compositionally biased region" description="Low complexity" evidence="1">
    <location>
        <begin position="410"/>
        <end position="423"/>
    </location>
</feature>
<dbReference type="AlphaFoldDB" id="A0A9W9RYL2"/>
<dbReference type="GeneID" id="81440619"/>
<feature type="compositionally biased region" description="Basic residues" evidence="1">
    <location>
        <begin position="301"/>
        <end position="310"/>
    </location>
</feature>
<feature type="compositionally biased region" description="Polar residues" evidence="1">
    <location>
        <begin position="77"/>
        <end position="96"/>
    </location>
</feature>
<reference evidence="2" key="1">
    <citation type="submission" date="2022-11" db="EMBL/GenBank/DDBJ databases">
        <authorList>
            <person name="Petersen C."/>
        </authorList>
    </citation>
    <scope>NUCLEOTIDE SEQUENCE</scope>
    <source>
        <strain evidence="2">IBT 29864</strain>
    </source>
</reference>
<dbReference type="EMBL" id="JAPZBS010000007">
    <property type="protein sequence ID" value="KAJ5368761.1"/>
    <property type="molecule type" value="Genomic_DNA"/>
</dbReference>
<feature type="compositionally biased region" description="Basic residues" evidence="1">
    <location>
        <begin position="1"/>
        <end position="19"/>
    </location>
</feature>
<keyword evidence="3" id="KW-1185">Reference proteome</keyword>
<sequence>MPRPAPKRNRLTKGNKVAKSKSTEQPDQTDSNAAKSPPQSASEDPRRTLRSQTPLTQRNEHAIESSPTGERPGTGSCPGTGSRPPTRSRGYSSTLSFAGRKGDTSSRIPDTPGFENSVLRNFRRRPRQQSILQMMQAEDDTLELDDEDFLGGLSPEDESTPLHLSRGKSLLIRQDDQSQSPSESLPSSGGSRKRKRSDQIQVPQSLSVVITNTVVETIEDTPHPTPDIREPTPDVPDETPRPLRFAEILSQTMLPPDSSPMSSIATGPGSPGIIPQRGLAGKRFRDPAHMSTAVLQERLLPRRRQRPRRGRPVDQFDLPSDESDDGMQNAASGDEDELGYLPVRRSRRSGTSKPEPLGNARDKSKLNNQKQRKTRSKSAPAAKSTVVQKSTRRSRSRRSGDIDKENEQYLSTPSSPLSSPPDSEASESEAEVQPRRIMSEELRAAAAKFAEVDKWEMEFEDVSASEV</sequence>
<feature type="region of interest" description="Disordered" evidence="1">
    <location>
        <begin position="1"/>
        <end position="241"/>
    </location>
</feature>
<feature type="region of interest" description="Disordered" evidence="1">
    <location>
        <begin position="255"/>
        <end position="437"/>
    </location>
</feature>
<proteinExistence type="predicted"/>
<feature type="compositionally biased region" description="Basic and acidic residues" evidence="1">
    <location>
        <begin position="398"/>
        <end position="407"/>
    </location>
</feature>
<gene>
    <name evidence="2" type="ORF">N7496_008521</name>
</gene>
<feature type="compositionally biased region" description="Low complexity" evidence="1">
    <location>
        <begin position="177"/>
        <end position="190"/>
    </location>
</feature>
<feature type="compositionally biased region" description="Basic and acidic residues" evidence="1">
    <location>
        <begin position="220"/>
        <end position="232"/>
    </location>
</feature>
<evidence type="ECO:0000256" key="1">
    <source>
        <dbReference type="SAM" id="MobiDB-lite"/>
    </source>
</evidence>
<dbReference type="Proteomes" id="UP001147782">
    <property type="component" value="Unassembled WGS sequence"/>
</dbReference>
<comment type="caution">
    <text evidence="2">The sequence shown here is derived from an EMBL/GenBank/DDBJ whole genome shotgun (WGS) entry which is preliminary data.</text>
</comment>
<accession>A0A9W9RYL2</accession>
<name>A0A9W9RYL2_9EURO</name>
<dbReference type="OrthoDB" id="5423493at2759"/>